<accession>H0E6E1</accession>
<keyword evidence="2" id="KW-1003">Cell membrane</keyword>
<dbReference type="Proteomes" id="UP000005143">
    <property type="component" value="Unassembled WGS sequence"/>
</dbReference>
<evidence type="ECO:0000256" key="4">
    <source>
        <dbReference type="ARBA" id="ARBA00022989"/>
    </source>
</evidence>
<evidence type="ECO:0000313" key="8">
    <source>
        <dbReference type="Proteomes" id="UP000005143"/>
    </source>
</evidence>
<name>H0E6E1_9ACTN</name>
<dbReference type="EMBL" id="AGUD01000203">
    <property type="protein sequence ID" value="EHN10730.1"/>
    <property type="molecule type" value="Genomic_DNA"/>
</dbReference>
<comment type="caution">
    <text evidence="7">The sequence shown here is derived from an EMBL/GenBank/DDBJ whole genome shotgun (WGS) entry which is preliminary data.</text>
</comment>
<feature type="transmembrane region" description="Helical" evidence="6">
    <location>
        <begin position="287"/>
        <end position="309"/>
    </location>
</feature>
<dbReference type="PANTHER" id="PTHR30250">
    <property type="entry name" value="PST FAMILY PREDICTED COLANIC ACID TRANSPORTER"/>
    <property type="match status" value="1"/>
</dbReference>
<gene>
    <name evidence="7" type="ORF">PAI11_23910</name>
</gene>
<organism evidence="7 8">
    <name type="scientific">Patulibacter medicamentivorans</name>
    <dbReference type="NCBI Taxonomy" id="1097667"/>
    <lineage>
        <taxon>Bacteria</taxon>
        <taxon>Bacillati</taxon>
        <taxon>Actinomycetota</taxon>
        <taxon>Thermoleophilia</taxon>
        <taxon>Solirubrobacterales</taxon>
        <taxon>Patulibacteraceae</taxon>
        <taxon>Patulibacter</taxon>
    </lineage>
</organism>
<evidence type="ECO:0008006" key="9">
    <source>
        <dbReference type="Google" id="ProtNLM"/>
    </source>
</evidence>
<evidence type="ECO:0000256" key="1">
    <source>
        <dbReference type="ARBA" id="ARBA00004651"/>
    </source>
</evidence>
<keyword evidence="8" id="KW-1185">Reference proteome</keyword>
<sequence>MSSDAPPSERRSSMTISTSISRLKQLRTTDTGRAAELAAASMLNNAIQLIFVVVLTRLLGDTGYASLAALVAAFLILQVSGQSMQAAAARAMVRWTQNGHHAPYREVAAWTRQVLLLAGVVLILGVVLRAPLAQLIGVDQHRGAAALLPVTGALWLLVCLQRGALQGLRDFDAVATSIVLEAVFRLGGALLFVGVGPLVWAHTEVTGAFAAAPAAFALLAIGMDRRLRSTHVVDDDGEVVGDKPVPLRQLAQWELTVIVSLLLLAIMQNVDTILANREFDKSIAASYAAAAVAAKAVVWVAVGVALHLLPEATHRAVQGRDPHPVLRRALAFLALIGLPAIAIFALMPKWLLTTAFGPEFGAASGALPLLGVAMLLLSVTLMSVQYLSAIGRHRHLLPLFVLAAVEIGLLLQKDWTSTEFAGIVLGAQAVAATSTLGMAWFSTPAPGVDETAIEAVA</sequence>
<comment type="subcellular location">
    <subcellularLocation>
        <location evidence="1">Cell membrane</location>
        <topology evidence="1">Multi-pass membrane protein</topology>
    </subcellularLocation>
</comment>
<feature type="transmembrane region" description="Helical" evidence="6">
    <location>
        <begin position="34"/>
        <end position="56"/>
    </location>
</feature>
<keyword evidence="5 6" id="KW-0472">Membrane</keyword>
<evidence type="ECO:0000256" key="3">
    <source>
        <dbReference type="ARBA" id="ARBA00022692"/>
    </source>
</evidence>
<keyword evidence="4 6" id="KW-1133">Transmembrane helix</keyword>
<feature type="transmembrane region" description="Helical" evidence="6">
    <location>
        <begin position="199"/>
        <end position="221"/>
    </location>
</feature>
<feature type="transmembrane region" description="Helical" evidence="6">
    <location>
        <begin position="421"/>
        <end position="441"/>
    </location>
</feature>
<feature type="transmembrane region" description="Helical" evidence="6">
    <location>
        <begin position="173"/>
        <end position="193"/>
    </location>
</feature>
<feature type="transmembrane region" description="Helical" evidence="6">
    <location>
        <begin position="329"/>
        <end position="348"/>
    </location>
</feature>
<feature type="transmembrane region" description="Helical" evidence="6">
    <location>
        <begin position="114"/>
        <end position="132"/>
    </location>
</feature>
<dbReference type="AlphaFoldDB" id="H0E6E1"/>
<dbReference type="InterPro" id="IPR050833">
    <property type="entry name" value="Poly_Biosynth_Transport"/>
</dbReference>
<dbReference type="InterPro" id="IPR002797">
    <property type="entry name" value="Polysacc_synth"/>
</dbReference>
<reference evidence="7 8" key="1">
    <citation type="journal article" date="2013" name="Biodegradation">
        <title>Quantitative proteomic analysis of ibuprofen-degrading Patulibacter sp. strain I11.</title>
        <authorList>
            <person name="Almeida B."/>
            <person name="Kjeldal H."/>
            <person name="Lolas I."/>
            <person name="Knudsen A.D."/>
            <person name="Carvalho G."/>
            <person name="Nielsen K.L."/>
            <person name="Barreto Crespo M.T."/>
            <person name="Stensballe A."/>
            <person name="Nielsen J.L."/>
        </authorList>
    </citation>
    <scope>NUCLEOTIDE SEQUENCE [LARGE SCALE GENOMIC DNA]</scope>
    <source>
        <strain evidence="7 8">I11</strain>
    </source>
</reference>
<proteinExistence type="predicted"/>
<evidence type="ECO:0000256" key="2">
    <source>
        <dbReference type="ARBA" id="ARBA00022475"/>
    </source>
</evidence>
<dbReference type="Pfam" id="PF01943">
    <property type="entry name" value="Polysacc_synt"/>
    <property type="match status" value="1"/>
</dbReference>
<dbReference type="PANTHER" id="PTHR30250:SF11">
    <property type="entry name" value="O-ANTIGEN TRANSPORTER-RELATED"/>
    <property type="match status" value="1"/>
</dbReference>
<feature type="transmembrane region" description="Helical" evidence="6">
    <location>
        <begin position="250"/>
        <end position="267"/>
    </location>
</feature>
<dbReference type="GO" id="GO:0005886">
    <property type="term" value="C:plasma membrane"/>
    <property type="evidence" value="ECO:0007669"/>
    <property type="project" value="UniProtKB-SubCell"/>
</dbReference>
<evidence type="ECO:0000256" key="5">
    <source>
        <dbReference type="ARBA" id="ARBA00023136"/>
    </source>
</evidence>
<feature type="transmembrane region" description="Helical" evidence="6">
    <location>
        <begin position="360"/>
        <end position="384"/>
    </location>
</feature>
<evidence type="ECO:0000256" key="6">
    <source>
        <dbReference type="SAM" id="Phobius"/>
    </source>
</evidence>
<feature type="transmembrane region" description="Helical" evidence="6">
    <location>
        <begin position="62"/>
        <end position="80"/>
    </location>
</feature>
<keyword evidence="3 6" id="KW-0812">Transmembrane</keyword>
<protein>
    <recommendedName>
        <fullName evidence="9">Polysaccharide biosynthesis protein</fullName>
    </recommendedName>
</protein>
<evidence type="ECO:0000313" key="7">
    <source>
        <dbReference type="EMBL" id="EHN10730.1"/>
    </source>
</evidence>
<feature type="transmembrane region" description="Helical" evidence="6">
    <location>
        <begin position="144"/>
        <end position="161"/>
    </location>
</feature>